<feature type="region of interest" description="Disordered" evidence="10">
    <location>
        <begin position="919"/>
        <end position="1011"/>
    </location>
</feature>
<dbReference type="GO" id="GO:0003723">
    <property type="term" value="F:RNA binding"/>
    <property type="evidence" value="ECO:0007669"/>
    <property type="project" value="TreeGrafter"/>
</dbReference>
<keyword evidence="14" id="KW-1185">Reference proteome</keyword>
<feature type="domain" description="WW" evidence="11">
    <location>
        <begin position="341"/>
        <end position="374"/>
    </location>
</feature>
<feature type="compositionally biased region" description="Pro residues" evidence="10">
    <location>
        <begin position="167"/>
        <end position="193"/>
    </location>
</feature>
<keyword evidence="4" id="KW-0508">mRNA splicing</keyword>
<feature type="domain" description="WW" evidence="11">
    <location>
        <begin position="300"/>
        <end position="333"/>
    </location>
</feature>
<comment type="subunit">
    <text evidence="8">Interacts (via the WW domains) with the phosphorylated C-terminal domain of NRPB1 (via CTD domain).</text>
</comment>
<dbReference type="InterPro" id="IPR036517">
    <property type="entry name" value="FF_domain_sf"/>
</dbReference>
<dbReference type="CDD" id="cd00201">
    <property type="entry name" value="WW"/>
    <property type="match status" value="2"/>
</dbReference>
<dbReference type="AlphaFoldDB" id="A0AAP0DVU0"/>
<evidence type="ECO:0000256" key="3">
    <source>
        <dbReference type="ARBA" id="ARBA00022737"/>
    </source>
</evidence>
<protein>
    <recommendedName>
        <fullName evidence="15">Pre-mRNA-processing protein 40A</fullName>
    </recommendedName>
</protein>
<feature type="region of interest" description="Disordered" evidence="10">
    <location>
        <begin position="386"/>
        <end position="425"/>
    </location>
</feature>
<feature type="compositionally biased region" description="Basic and acidic residues" evidence="10">
    <location>
        <begin position="919"/>
        <end position="963"/>
    </location>
</feature>
<proteinExistence type="inferred from homology"/>
<dbReference type="SUPFAM" id="SSF51045">
    <property type="entry name" value="WW domain"/>
    <property type="match status" value="2"/>
</dbReference>
<feature type="region of interest" description="Disordered" evidence="10">
    <location>
        <begin position="161"/>
        <end position="195"/>
    </location>
</feature>
<dbReference type="InterPro" id="IPR039726">
    <property type="entry name" value="Prp40-like"/>
</dbReference>
<dbReference type="SUPFAM" id="SSF81698">
    <property type="entry name" value="FF domain"/>
    <property type="match status" value="5"/>
</dbReference>
<comment type="caution">
    <text evidence="13">The sequence shown here is derived from an EMBL/GenBank/DDBJ whole genome shotgun (WGS) entry which is preliminary data.</text>
</comment>
<feature type="domain" description="FF" evidence="12">
    <location>
        <begin position="517"/>
        <end position="571"/>
    </location>
</feature>
<evidence type="ECO:0008006" key="15">
    <source>
        <dbReference type="Google" id="ProtNLM"/>
    </source>
</evidence>
<dbReference type="Proteomes" id="UP001408789">
    <property type="component" value="Unassembled WGS sequence"/>
</dbReference>
<evidence type="ECO:0000256" key="7">
    <source>
        <dbReference type="ARBA" id="ARBA00061317"/>
    </source>
</evidence>
<reference evidence="13 14" key="1">
    <citation type="submission" date="2024-04" db="EMBL/GenBank/DDBJ databases">
        <title>The reference genome of an endangered Asteraceae, Deinandra increscens subsp. villosa, native to the Central Coast of California.</title>
        <authorList>
            <person name="Guilliams M."/>
            <person name="Hasenstab-Lehman K."/>
            <person name="Meyer R."/>
            <person name="Mcevoy S."/>
        </authorList>
    </citation>
    <scope>NUCLEOTIDE SEQUENCE [LARGE SCALE GENOMIC DNA]</scope>
    <source>
        <tissue evidence="13">Leaf</tissue>
    </source>
</reference>
<dbReference type="InterPro" id="IPR001202">
    <property type="entry name" value="WW_dom"/>
</dbReference>
<feature type="compositionally biased region" description="Low complexity" evidence="10">
    <location>
        <begin position="403"/>
        <end position="415"/>
    </location>
</feature>
<evidence type="ECO:0000313" key="14">
    <source>
        <dbReference type="Proteomes" id="UP001408789"/>
    </source>
</evidence>
<dbReference type="Pfam" id="PF01846">
    <property type="entry name" value="FF"/>
    <property type="match status" value="4"/>
</dbReference>
<dbReference type="Pfam" id="PF25432">
    <property type="entry name" value="FF_PRPF40A"/>
    <property type="match status" value="1"/>
</dbReference>
<evidence type="ECO:0000256" key="6">
    <source>
        <dbReference type="ARBA" id="ARBA00056384"/>
    </source>
</evidence>
<organism evidence="13 14">
    <name type="scientific">Deinandra increscens subsp. villosa</name>
    <dbReference type="NCBI Taxonomy" id="3103831"/>
    <lineage>
        <taxon>Eukaryota</taxon>
        <taxon>Viridiplantae</taxon>
        <taxon>Streptophyta</taxon>
        <taxon>Embryophyta</taxon>
        <taxon>Tracheophyta</taxon>
        <taxon>Spermatophyta</taxon>
        <taxon>Magnoliopsida</taxon>
        <taxon>eudicotyledons</taxon>
        <taxon>Gunneridae</taxon>
        <taxon>Pentapetalae</taxon>
        <taxon>asterids</taxon>
        <taxon>campanulids</taxon>
        <taxon>Asterales</taxon>
        <taxon>Asteraceae</taxon>
        <taxon>Asteroideae</taxon>
        <taxon>Heliantheae alliance</taxon>
        <taxon>Madieae</taxon>
        <taxon>Madiinae</taxon>
        <taxon>Deinandra</taxon>
    </lineage>
</organism>
<evidence type="ECO:0000256" key="2">
    <source>
        <dbReference type="ARBA" id="ARBA00022664"/>
    </source>
</evidence>
<evidence type="ECO:0000256" key="8">
    <source>
        <dbReference type="ARBA" id="ARBA00064817"/>
    </source>
</evidence>
<keyword evidence="9" id="KW-0175">Coiled coil</keyword>
<feature type="domain" description="FF" evidence="12">
    <location>
        <begin position="652"/>
        <end position="706"/>
    </location>
</feature>
<gene>
    <name evidence="13" type="ORF">SSX86_001899</name>
</gene>
<dbReference type="PANTHER" id="PTHR11864">
    <property type="entry name" value="PRE-MRNA-PROCESSING PROTEIN PRP40"/>
    <property type="match status" value="1"/>
</dbReference>
<feature type="domain" description="FF" evidence="12">
    <location>
        <begin position="584"/>
        <end position="639"/>
    </location>
</feature>
<comment type="similarity">
    <text evidence="7">Belongs to the PRPF40 family.</text>
</comment>
<evidence type="ECO:0000256" key="5">
    <source>
        <dbReference type="ARBA" id="ARBA00023242"/>
    </source>
</evidence>
<dbReference type="GO" id="GO:0045292">
    <property type="term" value="P:mRNA cis splicing, via spliceosome"/>
    <property type="evidence" value="ECO:0007669"/>
    <property type="project" value="InterPro"/>
</dbReference>
<evidence type="ECO:0000313" key="13">
    <source>
        <dbReference type="EMBL" id="KAK9080223.1"/>
    </source>
</evidence>
<evidence type="ECO:0000256" key="1">
    <source>
        <dbReference type="ARBA" id="ARBA00004123"/>
    </source>
</evidence>
<dbReference type="InterPro" id="IPR036020">
    <property type="entry name" value="WW_dom_sf"/>
</dbReference>
<dbReference type="PROSITE" id="PS50020">
    <property type="entry name" value="WW_DOMAIN_2"/>
    <property type="match status" value="2"/>
</dbReference>
<dbReference type="Gene3D" id="1.10.10.440">
    <property type="entry name" value="FF domain"/>
    <property type="match status" value="5"/>
</dbReference>
<feature type="region of interest" description="Disordered" evidence="10">
    <location>
        <begin position="1"/>
        <end position="29"/>
    </location>
</feature>
<dbReference type="GO" id="GO:0070063">
    <property type="term" value="F:RNA polymerase binding"/>
    <property type="evidence" value="ECO:0007669"/>
    <property type="project" value="UniProtKB-ARBA"/>
</dbReference>
<dbReference type="GO" id="GO:0071004">
    <property type="term" value="C:U2-type prespliceosome"/>
    <property type="evidence" value="ECO:0007669"/>
    <property type="project" value="TreeGrafter"/>
</dbReference>
<evidence type="ECO:0000256" key="10">
    <source>
        <dbReference type="SAM" id="MobiDB-lite"/>
    </source>
</evidence>
<dbReference type="FunFam" id="1.10.10.440:FF:000013">
    <property type="entry name" value="pre-mRNA-processing protein 40A isoform X1"/>
    <property type="match status" value="1"/>
</dbReference>
<dbReference type="PROSITE" id="PS51676">
    <property type="entry name" value="FF"/>
    <property type="match status" value="4"/>
</dbReference>
<dbReference type="PROSITE" id="PS01159">
    <property type="entry name" value="WW_DOMAIN_1"/>
    <property type="match status" value="1"/>
</dbReference>
<sequence>MHKTTKRHLLQMKKTTTRNKANQAPPKDTSTQAKALLLITRRQRAMHKIELVASLDGPLPFSSLLAKTKPLLLVLHLEPVEPATHLSRRESLRSTIFLMANNAQYPGIQPPRPPVAAMGPPPNAYPSVTMQFRPAGPPRPPPPYLPMVSQQFLAVGRPNMVSQPMQHLPPRPGPPAPPLTHSIVPPPPPPPPAAQAFSVPDVQTSRPVLSVSPQAHQTVPVSNNYGPGQSGPRAALSLSYNQLSTPATTEVSSQYQPLSSINMPSFPLGGPVVTPMLPPAEQTSVASSVPVTTDLPKDVEKVATDWIEHTSHKGKRYYYNKKTKISSWEKPFELMSPIERADASTNWKECPAPDGRKYYYNNVTKQSKWKIPDELKLAREQMITNGTTSEQQSTKDPDNETLVPSVTPGSVSPSSQPHEPGSSTVPVAHLIPAVQSGSVLTSELSAGSIESSKVTANAAEETTMPATLPLSTVENVLAKNAAIAEIGNVEESTKDSANVAALEEKTVDQETPVYENKQDAKNAFKALLESANVASDWTWDQTMRVIINDRRYGALRTLGERKQAFNEFLVQKKKQEAEQKRTKQKKAREEFKKMLEESKEITVSTKWIKAIPIFEDDDRFKAVERSKDREDLFDDYITEREKKERSKALEEHKKNRKEFIEFLKSCDFLTASSQWRKVQDRLEAHESCLRLGKIDRLEIFQEYIRDLEKEEEEQRKLRTEELRKAERKNRDEFRKLMDGHIASGTLTSKSHWRDYCNKVKDLPAYSAVSSNSSGATPKDLFEDVIEELEKQYTEDMDRIKEIVKMRKVLILSTWTLEDFKNTIAEDLSSHPVSDVNLKLVFDELLERAREREEKEAKRRKRVADDFYVTLTTSKEITSSSRWDDIKPLFEDRLESWFSVEESLFRETFDKYITELKKARDERKHREDKAKDRDRRSDKSRRDKDKKGKNDKRKRDEARDSHRHSAERKKTKQLEQQSSASIEYESRHKRYKRDHRRGDYDDQREAEDGELW</sequence>
<dbReference type="PANTHER" id="PTHR11864:SF0">
    <property type="entry name" value="PRP40 PRE-MRNA PROCESSING FACTOR 40 HOMOLOG A (YEAST)"/>
    <property type="match status" value="1"/>
</dbReference>
<dbReference type="GO" id="GO:0005685">
    <property type="term" value="C:U1 snRNP"/>
    <property type="evidence" value="ECO:0007669"/>
    <property type="project" value="TreeGrafter"/>
</dbReference>
<dbReference type="Pfam" id="PF00397">
    <property type="entry name" value="WW"/>
    <property type="match status" value="2"/>
</dbReference>
<evidence type="ECO:0000259" key="11">
    <source>
        <dbReference type="PROSITE" id="PS50020"/>
    </source>
</evidence>
<feature type="coiled-coil region" evidence="9">
    <location>
        <begin position="697"/>
        <end position="729"/>
    </location>
</feature>
<name>A0AAP0DVU0_9ASTR</name>
<feature type="compositionally biased region" description="Polar residues" evidence="10">
    <location>
        <begin position="18"/>
        <end position="29"/>
    </location>
</feature>
<dbReference type="Gene3D" id="2.20.70.10">
    <property type="match status" value="2"/>
</dbReference>
<feature type="domain" description="FF" evidence="12">
    <location>
        <begin position="724"/>
        <end position="787"/>
    </location>
</feature>
<accession>A0AAP0DVU0</accession>
<dbReference type="SMART" id="SM00456">
    <property type="entry name" value="WW"/>
    <property type="match status" value="2"/>
</dbReference>
<evidence type="ECO:0000256" key="9">
    <source>
        <dbReference type="SAM" id="Coils"/>
    </source>
</evidence>
<comment type="function">
    <text evidence="6">Binds the phosphorylated C-terminal domain (CTD) of the largest subunit of RNA polymerase II and functions as a scaffold for RNA processing machineries. May be involved in pre-mRNA splicing.</text>
</comment>
<dbReference type="EMBL" id="JBCNJP010000003">
    <property type="protein sequence ID" value="KAK9080223.1"/>
    <property type="molecule type" value="Genomic_DNA"/>
</dbReference>
<dbReference type="InterPro" id="IPR002713">
    <property type="entry name" value="FF_domain"/>
</dbReference>
<dbReference type="SMART" id="SM00441">
    <property type="entry name" value="FF"/>
    <property type="match status" value="5"/>
</dbReference>
<keyword evidence="3" id="KW-0677">Repeat</keyword>
<evidence type="ECO:0000256" key="4">
    <source>
        <dbReference type="ARBA" id="ARBA00023187"/>
    </source>
</evidence>
<keyword evidence="5" id="KW-0539">Nucleus</keyword>
<feature type="coiled-coil region" evidence="9">
    <location>
        <begin position="570"/>
        <end position="597"/>
    </location>
</feature>
<keyword evidence="2" id="KW-0507">mRNA processing</keyword>
<feature type="compositionally biased region" description="Basic residues" evidence="10">
    <location>
        <begin position="1"/>
        <end position="17"/>
    </location>
</feature>
<evidence type="ECO:0000259" key="12">
    <source>
        <dbReference type="PROSITE" id="PS51676"/>
    </source>
</evidence>
<comment type="subcellular location">
    <subcellularLocation>
        <location evidence="1">Nucleus</location>
    </subcellularLocation>
</comment>
<dbReference type="FunFam" id="1.10.10.440:FF:000024">
    <property type="entry name" value="Pre-mRNA-processing protein 40A"/>
    <property type="match status" value="1"/>
</dbReference>